<accession>A0A2Z5HC10</accession>
<sequence>MIQVELSVLKDLFYRLGTTGEYPKSDTAKLFVSLDLWQREQLVMSWRKGKADREVKA</sequence>
<evidence type="ECO:0000313" key="1">
    <source>
        <dbReference type="EMBL" id="AXC37032.1"/>
    </source>
</evidence>
<evidence type="ECO:0000313" key="2">
    <source>
        <dbReference type="Proteomes" id="UP000252104"/>
    </source>
</evidence>
<reference evidence="1 2" key="1">
    <citation type="submission" date="2018-05" db="EMBL/GenBank/DDBJ databases">
        <title>Characterization Of A New Bacterial Virus From Orangutan (Pongo pygmaeus).</title>
        <authorList>
            <person name="Ahmad Hisham U.B."/>
            <person name="Ramli N.A."/>
            <person name="Mohamad Zawawi N.A."/>
            <person name="Mat Arip Y."/>
        </authorList>
    </citation>
    <scope>NUCLEOTIDE SEQUENCE [LARGE SCALE GENOMIC DNA]</scope>
</reference>
<name>A0A2Z5HC10_9CAUD</name>
<reference evidence="2" key="2">
    <citation type="submission" date="2018-05" db="EMBL/GenBank/DDBJ databases">
        <title>Genome Assembly Of Bacteriophage Specific To Escherichia coli 0157:H7.</title>
        <authorList>
            <person name="Ahmad Hisham U.B."/>
            <person name="Ramli N.A."/>
            <person name="Mohamad Zawawi N.A."/>
            <person name="Mat Arip Y."/>
        </authorList>
    </citation>
    <scope>NUCLEOTIDE SEQUENCE [LARGE SCALE GENOMIC DNA]</scope>
</reference>
<dbReference type="Proteomes" id="UP000252104">
    <property type="component" value="Segment"/>
</dbReference>
<dbReference type="EMBL" id="MH383160">
    <property type="protein sequence ID" value="AXC37032.1"/>
    <property type="molecule type" value="Genomic_DNA"/>
</dbReference>
<organism evidence="1 2">
    <name type="scientific">Escherichia phage UB</name>
    <dbReference type="NCBI Taxonomy" id="2268588"/>
    <lineage>
        <taxon>Viruses</taxon>
        <taxon>Duplodnaviria</taxon>
        <taxon>Heunggongvirae</taxon>
        <taxon>Uroviricota</taxon>
        <taxon>Caudoviricetes</taxon>
        <taxon>Asteriusvirus</taxon>
        <taxon>Asteriusvirus PBECO4</taxon>
    </lineage>
</organism>
<proteinExistence type="predicted"/>
<protein>
    <submittedName>
        <fullName evidence="1">Uncharacterized protein</fullName>
    </submittedName>
</protein>